<sequence length="72" mass="8490">MKVGHSRRYDASFKTLRENIHEFADNSEALIWIAPERAIHMTNLSAYVRYILLSTSVSLWTVDKRNETYKFP</sequence>
<reference key="2">
    <citation type="submission" date="2011-03" db="EMBL/GenBank/DDBJ databases">
        <title>Complete genome sequence of the thermoacidophilic crenarchaeon Thermoproteus uzoniensis 768-20.</title>
        <authorList>
            <person name="Mardanov A.V."/>
            <person name="Gumerov V.M."/>
            <person name="Beletsky A.V."/>
            <person name="Prokofeva M.I."/>
            <person name="Bonch-Osmolovskaya E.A."/>
            <person name="Ravin N.V."/>
            <person name="Skryabin K.G."/>
        </authorList>
    </citation>
    <scope>NUCLEOTIDE SEQUENCE</scope>
    <source>
        <strain>768-20</strain>
    </source>
</reference>
<name>F2L2B3_THEU7</name>
<accession>F2L2B3</accession>
<dbReference type="EMBL" id="CP002590">
    <property type="protein sequence ID" value="AEA11778.1"/>
    <property type="molecule type" value="Genomic_DNA"/>
</dbReference>
<dbReference type="AlphaFoldDB" id="F2L2B3"/>
<evidence type="ECO:0000313" key="1">
    <source>
        <dbReference type="EMBL" id="AEA11778.1"/>
    </source>
</evidence>
<dbReference type="Proteomes" id="UP000008138">
    <property type="component" value="Chromosome"/>
</dbReference>
<organism evidence="1 2">
    <name type="scientific">Thermoproteus uzoniensis (strain 768-20)</name>
    <dbReference type="NCBI Taxonomy" id="999630"/>
    <lineage>
        <taxon>Archaea</taxon>
        <taxon>Thermoproteota</taxon>
        <taxon>Thermoprotei</taxon>
        <taxon>Thermoproteales</taxon>
        <taxon>Thermoproteaceae</taxon>
        <taxon>Thermoproteus</taxon>
    </lineage>
</organism>
<dbReference type="STRING" id="999630.TUZN_0280"/>
<dbReference type="KEGG" id="tuz:TUZN_0280"/>
<evidence type="ECO:0000313" key="2">
    <source>
        <dbReference type="Proteomes" id="UP000008138"/>
    </source>
</evidence>
<gene>
    <name evidence="1" type="ordered locus">TUZN_0280</name>
</gene>
<proteinExistence type="predicted"/>
<keyword evidence="2" id="KW-1185">Reference proteome</keyword>
<dbReference type="HOGENOM" id="CLU_2713065_0_0_2"/>
<reference evidence="1 2" key="1">
    <citation type="journal article" date="2011" name="J. Bacteriol.">
        <title>Complete genome sequence of the thermoacidophilic crenarchaeon Thermoproteus uzoniensis 768-20.</title>
        <authorList>
            <person name="Mardanov A.V."/>
            <person name="Gumerov V.M."/>
            <person name="Beletsky A.V."/>
            <person name="Prokofeva M.I."/>
            <person name="Bonch-Osmolovskaya E.A."/>
            <person name="Ravin N.V."/>
            <person name="Skryabin K.G."/>
        </authorList>
    </citation>
    <scope>NUCLEOTIDE SEQUENCE [LARGE SCALE GENOMIC DNA]</scope>
    <source>
        <strain evidence="1 2">768-20</strain>
    </source>
</reference>
<protein>
    <submittedName>
        <fullName evidence="1">Uncharacterized protein</fullName>
    </submittedName>
</protein>